<evidence type="ECO:0000313" key="4">
    <source>
        <dbReference type="EMBL" id="ALO21121.1"/>
    </source>
</evidence>
<evidence type="ECO:0000256" key="1">
    <source>
        <dbReference type="ARBA" id="ARBA00007039"/>
    </source>
</evidence>
<feature type="region of interest" description="Disordered" evidence="3">
    <location>
        <begin position="469"/>
        <end position="588"/>
    </location>
</feature>
<dbReference type="PANTHER" id="PTHR10381:SF11">
    <property type="entry name" value="ATP-DEPENDENT CLP PROTEASE PROTEOLYTIC SUBUNIT, MITOCHONDRIAL"/>
    <property type="match status" value="1"/>
</dbReference>
<dbReference type="AlphaFoldDB" id="A0A0S2IC11"/>
<gene>
    <name evidence="4" type="primary">clpP</name>
</gene>
<name>A0A0S2IC11_9CHLO</name>
<accession>A0A0S2IC11</accession>
<dbReference type="GO" id="GO:0006515">
    <property type="term" value="P:protein quality control for misfolded or incompletely synthesized proteins"/>
    <property type="evidence" value="ECO:0007669"/>
    <property type="project" value="TreeGrafter"/>
</dbReference>
<keyword evidence="4" id="KW-0150">Chloroplast</keyword>
<feature type="region of interest" description="Disordered" evidence="3">
    <location>
        <begin position="302"/>
        <end position="331"/>
    </location>
</feature>
<dbReference type="GO" id="GO:0009368">
    <property type="term" value="C:endopeptidase Clp complex"/>
    <property type="evidence" value="ECO:0007669"/>
    <property type="project" value="TreeGrafter"/>
</dbReference>
<dbReference type="InterPro" id="IPR001907">
    <property type="entry name" value="ClpP"/>
</dbReference>
<keyword evidence="4" id="KW-0378">Hydrolase</keyword>
<dbReference type="Pfam" id="PF00574">
    <property type="entry name" value="CLP_protease"/>
    <property type="match status" value="1"/>
</dbReference>
<feature type="compositionally biased region" description="Basic and acidic residues" evidence="3">
    <location>
        <begin position="480"/>
        <end position="490"/>
    </location>
</feature>
<dbReference type="EMBL" id="KT624884">
    <property type="protein sequence ID" value="ALO21121.1"/>
    <property type="molecule type" value="Genomic_DNA"/>
</dbReference>
<feature type="compositionally biased region" description="Basic and acidic residues" evidence="3">
    <location>
        <begin position="501"/>
        <end position="514"/>
    </location>
</feature>
<evidence type="ECO:0000256" key="3">
    <source>
        <dbReference type="SAM" id="MobiDB-lite"/>
    </source>
</evidence>
<dbReference type="CDD" id="cd07017">
    <property type="entry name" value="S14_ClpP_2"/>
    <property type="match status" value="1"/>
</dbReference>
<dbReference type="InterPro" id="IPR023562">
    <property type="entry name" value="ClpP/TepA"/>
</dbReference>
<keyword evidence="4" id="KW-0934">Plastid</keyword>
<sequence>MPIGVPRIIYCWSEELPAQWTDIYNFIFRKRMIFLMQHLDNEICNQICGLLINIHMEDRTKDLDEKKMLKSSEKGSSAERGGGGTKFRRTAGISENSSGFGQIPTGSTKAPLSSKGQGGFGSNLKTDPNLTQPPNTSVFSQSGRAEDLLKNSDEDLAIDDLAILEQYTLQKITLEWLNWNAQFFDYADEPYLFYLAELLSSKKDENLNLLYGNSAANNFFSFREKGISASGIPAASSKWSYLSQNFGNLLGEAMLGGLFSSPLYNILPEISGGISSREIPVALISSSPKKKKSQALSQPLLETRGKIPHSCPPDQDEGSYSSSTSSPTGRISRVQSDLTASSFGYLAKQGYQNISRLMLILTLNASSDIAKKTISEYSNENIQSAKTNIEEFTLFSNPALISGQERFYFSNSFFKKELENLEIYSPFRQLTLMSVAFILNKVQDISTQTKNAVFDTVFNMPSGSGYSNKGVLMSSSSLGEKGEKEKRGSTPKETGASDWGDLERVPSFTEKKEGISPTGKINQGAFPHACLAEPDPDADAVPKEKHEHKDKDQHKERDAGSPNGDQEQQKDEVSAYSPSGLNRNRSEKTKMLKNALNQRVIKNSFSKILNDFSINSFFISPYANTLTTLNNKQAFSISNKTNNAFDPQKGIQRYPTDQQPLVLRENKNTKINEKVLGQRVLKKEYNQDYSNLLNLGAGLFSSSSSSLASVAEQKPQGGRGGHGHGAGEALGEKRKRLSSSSALSGQKTKRLIKNLYDPSLLAVNLSSTLPGGEPEELSRPSSSIYDSRNIVSPQMRIGATREYKDERIMRMIEEESENKLFVLINSFGGSVGNGITIHDAMQFIRGTILTVGLGVVASAASLALAGGTIGDRYITEACHAMIHQPEGGVSGQASDLWIESQEILKIRLNVAEIYSLTTYRPRHKVLRDLDRDFYLTASEACAYGLADYVATSAVMHEIIQATNSAWDYQDSKQQRLLEKRLSLSSNPDTQSILK</sequence>
<feature type="region of interest" description="Disordered" evidence="3">
    <location>
        <begin position="65"/>
        <end position="139"/>
    </location>
</feature>
<dbReference type="GO" id="GO:0009536">
    <property type="term" value="C:plastid"/>
    <property type="evidence" value="ECO:0007669"/>
    <property type="project" value="UniProtKB-ARBA"/>
</dbReference>
<comment type="similarity">
    <text evidence="1 2">Belongs to the peptidase S14 family.</text>
</comment>
<protein>
    <recommendedName>
        <fullName evidence="2">ATP-dependent Clp protease proteolytic subunit</fullName>
    </recommendedName>
</protein>
<reference evidence="4" key="1">
    <citation type="journal article" date="2015" name="BMC Evol. Biol.">
        <title>Chloroplast phylogenomic analysis of chlorophyte green algae identifies a novel lineage sister to the Sphaeropleales (Chlorophyceae).</title>
        <authorList>
            <person name="Lemieux C."/>
            <person name="Vincent A.T."/>
            <person name="Labarre A."/>
            <person name="Otis C."/>
            <person name="Turmel M."/>
        </authorList>
    </citation>
    <scope>NUCLEOTIDE SEQUENCE</scope>
</reference>
<dbReference type="GO" id="GO:0004252">
    <property type="term" value="F:serine-type endopeptidase activity"/>
    <property type="evidence" value="ECO:0007669"/>
    <property type="project" value="InterPro"/>
</dbReference>
<geneLocation type="chloroplast" evidence="4"/>
<dbReference type="GO" id="GO:0051117">
    <property type="term" value="F:ATPase binding"/>
    <property type="evidence" value="ECO:0007669"/>
    <property type="project" value="TreeGrafter"/>
</dbReference>
<dbReference type="Gene3D" id="3.90.226.10">
    <property type="entry name" value="2-enoyl-CoA Hydratase, Chain A, domain 1"/>
    <property type="match status" value="1"/>
</dbReference>
<dbReference type="PANTHER" id="PTHR10381">
    <property type="entry name" value="ATP-DEPENDENT CLP PROTEASE PROTEOLYTIC SUBUNIT"/>
    <property type="match status" value="1"/>
</dbReference>
<feature type="compositionally biased region" description="Basic and acidic residues" evidence="3">
    <location>
        <begin position="65"/>
        <end position="77"/>
    </location>
</feature>
<evidence type="ECO:0000256" key="2">
    <source>
        <dbReference type="RuleBase" id="RU003567"/>
    </source>
</evidence>
<feature type="compositionally biased region" description="Polar residues" evidence="3">
    <location>
        <begin position="93"/>
        <end position="115"/>
    </location>
</feature>
<keyword evidence="4" id="KW-0645">Protease</keyword>
<dbReference type="GO" id="GO:0004176">
    <property type="term" value="F:ATP-dependent peptidase activity"/>
    <property type="evidence" value="ECO:0007669"/>
    <property type="project" value="InterPro"/>
</dbReference>
<dbReference type="InterPro" id="IPR029045">
    <property type="entry name" value="ClpP/crotonase-like_dom_sf"/>
</dbReference>
<organism evidence="4">
    <name type="scientific">Staurocarteria crucifera</name>
    <dbReference type="NCBI Taxonomy" id="47781"/>
    <lineage>
        <taxon>Eukaryota</taxon>
        <taxon>Viridiplantae</taxon>
        <taxon>Chlorophyta</taxon>
        <taxon>core chlorophytes</taxon>
        <taxon>Chlorophyceae</taxon>
        <taxon>CS clade</taxon>
        <taxon>Chlamydomonadales</taxon>
        <taxon>Chlamydomonadaceae</taxon>
        <taxon>Staurocarteria</taxon>
    </lineage>
</organism>
<feature type="compositionally biased region" description="Gly residues" evidence="3">
    <location>
        <begin position="717"/>
        <end position="728"/>
    </location>
</feature>
<dbReference type="PRINTS" id="PR00127">
    <property type="entry name" value="CLPPROTEASEP"/>
</dbReference>
<feature type="compositionally biased region" description="Basic and acidic residues" evidence="3">
    <location>
        <begin position="540"/>
        <end position="559"/>
    </location>
</feature>
<dbReference type="SUPFAM" id="SSF52096">
    <property type="entry name" value="ClpP/crotonase"/>
    <property type="match status" value="1"/>
</dbReference>
<feature type="compositionally biased region" description="Polar residues" evidence="3">
    <location>
        <begin position="123"/>
        <end position="139"/>
    </location>
</feature>
<feature type="region of interest" description="Disordered" evidence="3">
    <location>
        <begin position="708"/>
        <end position="745"/>
    </location>
</feature>
<proteinExistence type="inferred from homology"/>